<dbReference type="Pfam" id="PF00571">
    <property type="entry name" value="CBS"/>
    <property type="match status" value="1"/>
</dbReference>
<evidence type="ECO:0000313" key="3">
    <source>
        <dbReference type="EMBL" id="MET3657633.1"/>
    </source>
</evidence>
<dbReference type="CDD" id="cd02205">
    <property type="entry name" value="CBS_pair_SF"/>
    <property type="match status" value="1"/>
</dbReference>
<feature type="domain" description="CBS" evidence="2">
    <location>
        <begin position="8"/>
        <end position="66"/>
    </location>
</feature>
<proteinExistence type="predicted"/>
<dbReference type="Gene3D" id="3.10.580.10">
    <property type="entry name" value="CBS-domain"/>
    <property type="match status" value="1"/>
</dbReference>
<accession>A0ABV2KCA2</accession>
<evidence type="ECO:0000313" key="4">
    <source>
        <dbReference type="Proteomes" id="UP001549104"/>
    </source>
</evidence>
<keyword evidence="1" id="KW-0129">CBS domain</keyword>
<protein>
    <submittedName>
        <fullName evidence="3">CBS domain-containing protein</fullName>
    </submittedName>
</protein>
<keyword evidence="4" id="KW-1185">Reference proteome</keyword>
<organism evidence="3 4">
    <name type="scientific">Sporosarcina psychrophila</name>
    <name type="common">Bacillus psychrophilus</name>
    <dbReference type="NCBI Taxonomy" id="1476"/>
    <lineage>
        <taxon>Bacteria</taxon>
        <taxon>Bacillati</taxon>
        <taxon>Bacillota</taxon>
        <taxon>Bacilli</taxon>
        <taxon>Bacillales</taxon>
        <taxon>Caryophanaceae</taxon>
        <taxon>Sporosarcina</taxon>
    </lineage>
</organism>
<gene>
    <name evidence="3" type="ORF">ABIC55_002720</name>
</gene>
<name>A0ABV2KCA2_SPOPS</name>
<dbReference type="PIRSF" id="PIRSF035040">
    <property type="entry name" value="UCP035040_CBS_Lmo0553"/>
    <property type="match status" value="1"/>
</dbReference>
<dbReference type="InterPro" id="IPR017036">
    <property type="entry name" value="Lmo0553-like"/>
</dbReference>
<dbReference type="EMBL" id="JBEPME010000003">
    <property type="protein sequence ID" value="MET3657633.1"/>
    <property type="molecule type" value="Genomic_DNA"/>
</dbReference>
<sequence>MHVRDLLLERLEVATVKIDQTVREVLDQINASGYRCIPVVDSEDFYKGMIYKVHLIEYLYEDNGDENSKIDHLLKHQHTFITERSSFLSALIKIKSLPFLSVVENEKLVGILTHNSVESVLEDAFGLKTGGINLTLSSTEAKGMIEKLTKTLRGENIEGMFTLDNGSVLARRVVITLESGKTDAEIDKLTEKLEKGGFRILQVDKIDKVD</sequence>
<dbReference type="SMART" id="SM00116">
    <property type="entry name" value="CBS"/>
    <property type="match status" value="1"/>
</dbReference>
<comment type="caution">
    <text evidence="3">The sequence shown here is derived from an EMBL/GenBank/DDBJ whole genome shotgun (WGS) entry which is preliminary data.</text>
</comment>
<evidence type="ECO:0000259" key="2">
    <source>
        <dbReference type="PROSITE" id="PS51371"/>
    </source>
</evidence>
<evidence type="ECO:0000256" key="1">
    <source>
        <dbReference type="PROSITE-ProRule" id="PRU00703"/>
    </source>
</evidence>
<dbReference type="PROSITE" id="PS51371">
    <property type="entry name" value="CBS"/>
    <property type="match status" value="1"/>
</dbReference>
<dbReference type="InterPro" id="IPR000644">
    <property type="entry name" value="CBS_dom"/>
</dbReference>
<reference evidence="3 4" key="1">
    <citation type="submission" date="2024-06" db="EMBL/GenBank/DDBJ databases">
        <title>Sorghum-associated microbial communities from plants grown in Nebraska, USA.</title>
        <authorList>
            <person name="Schachtman D."/>
        </authorList>
    </citation>
    <scope>NUCLEOTIDE SEQUENCE [LARGE SCALE GENOMIC DNA]</scope>
    <source>
        <strain evidence="3 4">1288</strain>
    </source>
</reference>
<dbReference type="InterPro" id="IPR046342">
    <property type="entry name" value="CBS_dom_sf"/>
</dbReference>
<dbReference type="SUPFAM" id="SSF54631">
    <property type="entry name" value="CBS-domain pair"/>
    <property type="match status" value="1"/>
</dbReference>
<dbReference type="Proteomes" id="UP001549104">
    <property type="component" value="Unassembled WGS sequence"/>
</dbReference>
<dbReference type="RefSeq" id="WP_354313441.1">
    <property type="nucleotide sequence ID" value="NZ_JBEPME010000003.1"/>
</dbReference>